<dbReference type="EMBL" id="JADOUF010000001">
    <property type="protein sequence ID" value="MBG6135717.1"/>
    <property type="molecule type" value="Genomic_DNA"/>
</dbReference>
<feature type="region of interest" description="Disordered" evidence="1">
    <location>
        <begin position="1077"/>
        <end position="1141"/>
    </location>
</feature>
<evidence type="ECO:0000313" key="2">
    <source>
        <dbReference type="EMBL" id="MBG6135717.1"/>
    </source>
</evidence>
<dbReference type="AlphaFoldDB" id="A0A8J7KNZ0"/>
<proteinExistence type="predicted"/>
<dbReference type="Proteomes" id="UP000622552">
    <property type="component" value="Unassembled WGS sequence"/>
</dbReference>
<feature type="compositionally biased region" description="Basic and acidic residues" evidence="1">
    <location>
        <begin position="438"/>
        <end position="450"/>
    </location>
</feature>
<keyword evidence="3" id="KW-1185">Reference proteome</keyword>
<comment type="caution">
    <text evidence="2">The sequence shown here is derived from an EMBL/GenBank/DDBJ whole genome shotgun (WGS) entry which is preliminary data.</text>
</comment>
<name>A0A8J7KNZ0_9ACTN</name>
<protein>
    <submittedName>
        <fullName evidence="2">Uncharacterized protein</fullName>
    </submittedName>
</protein>
<dbReference type="RefSeq" id="WP_197002787.1">
    <property type="nucleotide sequence ID" value="NZ_JADOUF010000001.1"/>
</dbReference>
<feature type="region of interest" description="Disordered" evidence="1">
    <location>
        <begin position="419"/>
        <end position="470"/>
    </location>
</feature>
<sequence length="1141" mass="120952">MVPAPEEHPGRALTAAFRRTVPTVDLLGARDHVDAAALGAELRLSATHFYQGLVGLRSHLDLVIDALPDLLLAPNLVGTIAQPDGSPGRRLHVEVRLPDARRGPDPQGLTGPDGGFTLRLPRGTGLSAGDHLTLTVRGANGEESLTVPARRAGTTGLVGEFTLPRHLVALPESVIAGLIDALPDLDSSAQPAAEPVVNRPVLRLGEDTDGVCGQVFGQGASEQRFPYSVFFRLVEPRTSVMAKAMRFTFRDGKSYGTVPAFTELADGFASRYVQRVAIGQPISVDGFRDGLTGIGPDGRVLPNELVPMAGTLGLGYVVRMAQRWTPVGLTLGDLTYSLPLAPGEQQRLAIFERRDTSAVRDVETLDIVEAQSFQQEQDTSAEATFAQAFRERANGGSRYETAAESESWGTNFLIASGGGGSSHASGSTSSWMAGQRDVTSRAAEDTHAAVERQAAARRSAQRTSVRLASASESEDVTTKVITNHNHTRALTVQYWEVHRLFDVTTAIQGATLVCLVPLQVIRFLPVGEALTLDSVGPVTQRRQVLHRYGQLLRHADLLARFLPRTHHHGLALLREFAADPRADVQDPSTSQAEDVVTVSVEGTFVPVDEIHVAAVTRHGTRIGPVRMTGTVPALPGGLTEPQEAFSHEGELFGYLRDQRNRPASAGTTLTARLALPPALARTDVVGFEVTRRIADLDYDFVAPELRAAARVSNLQPFDPARITIGNLTIDPAPDRHVRIRAPRLEHELGGPYVWNFTATIPGPAAGTESFVSDHIDAGARVQLPPGALPIAAVQLAPILRFHDLLRIERTLHHVVANALRYSRFVWSSLSNEERAILLEGFTIGVPDGGITDDTQDVPLLNCVTNEVLGFFGNSMILPFIIPQIVAQTHDVTNAAVEDALTAFHRVGFDPPRNRIALPTRGVLGEAVLGHCASAEKIDLTRFWNWADAPADNAPGISDVTLPTGQPSLTAGLTAPNALTGVAPLITNFNNAPPIPVDTKLLGSLITAGASQKDFTGLTNAAELAGLVKTTQTTAESARADALKRATELQSQAMTQIGNLFGAKGGEAYAANYRPAGATGATTPGSTSKTTAKPAADKPPPKPTPAPKPAPGPGGTPATPPPATPPTPTGEGPGPGGEPVPA</sequence>
<accession>A0A8J7KNZ0</accession>
<reference evidence="2" key="1">
    <citation type="submission" date="2020-11" db="EMBL/GenBank/DDBJ databases">
        <title>Sequencing the genomes of 1000 actinobacteria strains.</title>
        <authorList>
            <person name="Klenk H.-P."/>
        </authorList>
    </citation>
    <scope>NUCLEOTIDE SEQUENCE</scope>
    <source>
        <strain evidence="2">DSM 45356</strain>
    </source>
</reference>
<gene>
    <name evidence="2" type="ORF">IW245_001911</name>
</gene>
<feature type="compositionally biased region" description="Pro residues" evidence="1">
    <location>
        <begin position="1100"/>
        <end position="1127"/>
    </location>
</feature>
<evidence type="ECO:0000313" key="3">
    <source>
        <dbReference type="Proteomes" id="UP000622552"/>
    </source>
</evidence>
<feature type="compositionally biased region" description="Low complexity" evidence="1">
    <location>
        <begin position="1077"/>
        <end position="1093"/>
    </location>
</feature>
<organism evidence="2 3">
    <name type="scientific">Longispora fulva</name>
    <dbReference type="NCBI Taxonomy" id="619741"/>
    <lineage>
        <taxon>Bacteria</taxon>
        <taxon>Bacillati</taxon>
        <taxon>Actinomycetota</taxon>
        <taxon>Actinomycetes</taxon>
        <taxon>Micromonosporales</taxon>
        <taxon>Micromonosporaceae</taxon>
        <taxon>Longispora</taxon>
    </lineage>
</organism>
<feature type="compositionally biased region" description="Low complexity" evidence="1">
    <location>
        <begin position="451"/>
        <end position="466"/>
    </location>
</feature>
<evidence type="ECO:0000256" key="1">
    <source>
        <dbReference type="SAM" id="MobiDB-lite"/>
    </source>
</evidence>